<reference key="2">
    <citation type="submission" date="2011-10" db="EMBL/GenBank/DDBJ databases">
        <title>The genome and transcriptome sequence of Clonorchis sinensis provide insights into the carcinogenic liver fluke.</title>
        <authorList>
            <person name="Wang X."/>
            <person name="Huang Y."/>
            <person name="Chen W."/>
            <person name="Liu H."/>
            <person name="Guo L."/>
            <person name="Chen Y."/>
            <person name="Luo F."/>
            <person name="Zhou W."/>
            <person name="Sun J."/>
            <person name="Mao Q."/>
            <person name="Liang P."/>
            <person name="Zhou C."/>
            <person name="Tian Y."/>
            <person name="Men J."/>
            <person name="Lv X."/>
            <person name="Huang L."/>
            <person name="Zhou J."/>
            <person name="Hu Y."/>
            <person name="Li R."/>
            <person name="Zhang F."/>
            <person name="Lei H."/>
            <person name="Li X."/>
            <person name="Hu X."/>
            <person name="Liang C."/>
            <person name="Xu J."/>
            <person name="Wu Z."/>
            <person name="Yu X."/>
        </authorList>
    </citation>
    <scope>NUCLEOTIDE SEQUENCE</scope>
    <source>
        <strain>Henan</strain>
    </source>
</reference>
<keyword evidence="5" id="KW-0238">DNA-binding</keyword>
<evidence type="ECO:0000256" key="1">
    <source>
        <dbReference type="ARBA" id="ARBA00004123"/>
    </source>
</evidence>
<evidence type="ECO:0000259" key="8">
    <source>
        <dbReference type="Pfam" id="PF00125"/>
    </source>
</evidence>
<dbReference type="InterPro" id="IPR009072">
    <property type="entry name" value="Histone-fold"/>
</dbReference>
<comment type="subcellular location">
    <subcellularLocation>
        <location evidence="2">Chromosome</location>
    </subcellularLocation>
    <subcellularLocation>
        <location evidence="1">Nucleus</location>
    </subcellularLocation>
</comment>
<dbReference type="FunFam" id="1.10.20.10:FF:000085">
    <property type="entry name" value="Histone H3.2"/>
    <property type="match status" value="1"/>
</dbReference>
<dbReference type="CDD" id="cd22911">
    <property type="entry name" value="HFD_H3"/>
    <property type="match status" value="1"/>
</dbReference>
<dbReference type="InterPro" id="IPR007125">
    <property type="entry name" value="H2A/H2B/H3"/>
</dbReference>
<dbReference type="GO" id="GO:0005634">
    <property type="term" value="C:nucleus"/>
    <property type="evidence" value="ECO:0007669"/>
    <property type="project" value="UniProtKB-SubCell"/>
</dbReference>
<keyword evidence="7" id="KW-0544">Nucleosome core</keyword>
<dbReference type="GO" id="GO:0000786">
    <property type="term" value="C:nucleosome"/>
    <property type="evidence" value="ECO:0007669"/>
    <property type="project" value="UniProtKB-KW"/>
</dbReference>
<dbReference type="InterPro" id="IPR000164">
    <property type="entry name" value="Histone_H3/CENP-A"/>
</dbReference>
<name>G7YY80_CLOSI</name>
<dbReference type="Proteomes" id="UP000008909">
    <property type="component" value="Unassembled WGS sequence"/>
</dbReference>
<reference evidence="9" key="1">
    <citation type="journal article" date="2011" name="Genome Biol.">
        <title>The draft genome of the carcinogenic human liver fluke Clonorchis sinensis.</title>
        <authorList>
            <person name="Wang X."/>
            <person name="Chen W."/>
            <person name="Huang Y."/>
            <person name="Sun J."/>
            <person name="Men J."/>
            <person name="Liu H."/>
            <person name="Luo F."/>
            <person name="Guo L."/>
            <person name="Lv X."/>
            <person name="Deng C."/>
            <person name="Zhou C."/>
            <person name="Fan Y."/>
            <person name="Li X."/>
            <person name="Huang L."/>
            <person name="Hu Y."/>
            <person name="Liang C."/>
            <person name="Hu X."/>
            <person name="Xu J."/>
            <person name="Yu X."/>
        </authorList>
    </citation>
    <scope>NUCLEOTIDE SEQUENCE [LARGE SCALE GENOMIC DNA]</scope>
    <source>
        <strain evidence="9">Henan</strain>
    </source>
</reference>
<dbReference type="AlphaFoldDB" id="G7YY80"/>
<accession>G7YY80</accession>
<dbReference type="PRINTS" id="PR00622">
    <property type="entry name" value="HISTONEH3"/>
</dbReference>
<proteinExistence type="inferred from homology"/>
<dbReference type="EMBL" id="DF145170">
    <property type="protein sequence ID" value="GAA57909.1"/>
    <property type="molecule type" value="Genomic_DNA"/>
</dbReference>
<dbReference type="GO" id="GO:0003677">
    <property type="term" value="F:DNA binding"/>
    <property type="evidence" value="ECO:0007669"/>
    <property type="project" value="UniProtKB-KW"/>
</dbReference>
<dbReference type="GO" id="GO:0046982">
    <property type="term" value="F:protein heterodimerization activity"/>
    <property type="evidence" value="ECO:0007669"/>
    <property type="project" value="InterPro"/>
</dbReference>
<evidence type="ECO:0000256" key="2">
    <source>
        <dbReference type="ARBA" id="ARBA00004286"/>
    </source>
</evidence>
<evidence type="ECO:0000313" key="9">
    <source>
        <dbReference type="EMBL" id="GAA57909.1"/>
    </source>
</evidence>
<keyword evidence="6" id="KW-0539">Nucleus</keyword>
<dbReference type="PANTHER" id="PTHR11426">
    <property type="entry name" value="HISTONE H3"/>
    <property type="match status" value="1"/>
</dbReference>
<feature type="non-terminal residue" evidence="9">
    <location>
        <position position="197"/>
    </location>
</feature>
<sequence>NSPDTTEKLRNLCQWGPMHVLEPHVNVLDSIAIVEHPPDEHLSMEEDILTLFNNISSLYRWCDAHLSDNSLVNDNEVKWMIMTTSDGCRTEESPNVTSVDQVDEALDGTHQANCRQEYWWEGSRTPATSGVKKPHRYRPGTVAFREIRRYQKSIELPIRKLSFQRLVREIAQDFKTDFRFQSSAVSAPQKASEAYLV</sequence>
<keyword evidence="4" id="KW-0158">Chromosome</keyword>
<gene>
    <name evidence="9" type="ORF">CLF_113339</name>
</gene>
<evidence type="ECO:0000313" key="10">
    <source>
        <dbReference type="Proteomes" id="UP000008909"/>
    </source>
</evidence>
<evidence type="ECO:0000256" key="5">
    <source>
        <dbReference type="ARBA" id="ARBA00023125"/>
    </source>
</evidence>
<feature type="non-terminal residue" evidence="9">
    <location>
        <position position="1"/>
    </location>
</feature>
<dbReference type="Gene3D" id="1.10.20.10">
    <property type="entry name" value="Histone, subunit A"/>
    <property type="match status" value="1"/>
</dbReference>
<evidence type="ECO:0000256" key="4">
    <source>
        <dbReference type="ARBA" id="ARBA00022454"/>
    </source>
</evidence>
<dbReference type="SUPFAM" id="SSF47113">
    <property type="entry name" value="Histone-fold"/>
    <property type="match status" value="1"/>
</dbReference>
<dbReference type="GO" id="GO:0030527">
    <property type="term" value="F:structural constituent of chromatin"/>
    <property type="evidence" value="ECO:0007669"/>
    <property type="project" value="InterPro"/>
</dbReference>
<dbReference type="SMART" id="SM00428">
    <property type="entry name" value="H3"/>
    <property type="match status" value="1"/>
</dbReference>
<feature type="domain" description="Core Histone H2A/H2B/H3" evidence="8">
    <location>
        <begin position="139"/>
        <end position="197"/>
    </location>
</feature>
<evidence type="ECO:0000256" key="3">
    <source>
        <dbReference type="ARBA" id="ARBA00010343"/>
    </source>
</evidence>
<organism evidence="9 10">
    <name type="scientific">Clonorchis sinensis</name>
    <name type="common">Chinese liver fluke</name>
    <dbReference type="NCBI Taxonomy" id="79923"/>
    <lineage>
        <taxon>Eukaryota</taxon>
        <taxon>Metazoa</taxon>
        <taxon>Spiralia</taxon>
        <taxon>Lophotrochozoa</taxon>
        <taxon>Platyhelminthes</taxon>
        <taxon>Trematoda</taxon>
        <taxon>Digenea</taxon>
        <taxon>Opisthorchiida</taxon>
        <taxon>Opisthorchiata</taxon>
        <taxon>Opisthorchiidae</taxon>
        <taxon>Clonorchis</taxon>
    </lineage>
</organism>
<protein>
    <submittedName>
        <fullName evidence="9">Histone H3</fullName>
    </submittedName>
</protein>
<keyword evidence="10" id="KW-1185">Reference proteome</keyword>
<dbReference type="Pfam" id="PF00125">
    <property type="entry name" value="Histone"/>
    <property type="match status" value="1"/>
</dbReference>
<evidence type="ECO:0000256" key="7">
    <source>
        <dbReference type="ARBA" id="ARBA00023269"/>
    </source>
</evidence>
<evidence type="ECO:0000256" key="6">
    <source>
        <dbReference type="ARBA" id="ARBA00023242"/>
    </source>
</evidence>
<comment type="similarity">
    <text evidence="3">Belongs to the histone H3 family.</text>
</comment>